<dbReference type="RefSeq" id="WP_209516940.1">
    <property type="nucleotide sequence ID" value="NZ_JAGIOH010000001.1"/>
</dbReference>
<accession>A0ABS4Y918</accession>
<reference evidence="1 2" key="1">
    <citation type="submission" date="2021-03" db="EMBL/GenBank/DDBJ databases">
        <title>Sequencing the genomes of 1000 actinobacteria strains.</title>
        <authorList>
            <person name="Klenk H.-P."/>
        </authorList>
    </citation>
    <scope>NUCLEOTIDE SEQUENCE [LARGE SCALE GENOMIC DNA]</scope>
    <source>
        <strain evidence="1 2">DSM 41480</strain>
    </source>
</reference>
<keyword evidence="2" id="KW-1185">Reference proteome</keyword>
<dbReference type="Proteomes" id="UP001519291">
    <property type="component" value="Unassembled WGS sequence"/>
</dbReference>
<proteinExistence type="predicted"/>
<evidence type="ECO:0000313" key="1">
    <source>
        <dbReference type="EMBL" id="MBP2405294.1"/>
    </source>
</evidence>
<dbReference type="GeneID" id="91571624"/>
<sequence>MGAVSCGTPGGDKPPEPAHPVFDAEQSMQLLKARDVTRQSGLARFTSTVVVGSAGGDLVETSRGEQDFGRGTAYAERTVSIADDFPERVADRLGPPGTETFAITARQVLVRDGSVWLHYRPVGVGPVADAMRSLRRFEGETAPFGDTLAEAIPSARPQGRPVVREDGGRDYRAVVPGGVAAAALPSGLGKMKDGWNSEAGKGQNGMFPMEIRLDSRGRVTRATMDLTPLLTHMRDVEGVQSVRATYELSGHGGRATRTLPDPSTVEDATKTLTLIGEVAPGDCALFAPGLASAAMVRTVPCTRKHDLRVFGQALVGILGSRAVEEGAARKDAVASCRDQFHEAPEAWVREAVPAGRYLVTGGSRFTGHIGASGKSNSRLRGQYTCYVRTSAPAS</sequence>
<gene>
    <name evidence="1" type="ORF">JO379_004763</name>
</gene>
<evidence type="ECO:0008006" key="3">
    <source>
        <dbReference type="Google" id="ProtNLM"/>
    </source>
</evidence>
<dbReference type="EMBL" id="JAGIOH010000001">
    <property type="protein sequence ID" value="MBP2405294.1"/>
    <property type="molecule type" value="Genomic_DNA"/>
</dbReference>
<evidence type="ECO:0000313" key="2">
    <source>
        <dbReference type="Proteomes" id="UP001519291"/>
    </source>
</evidence>
<comment type="caution">
    <text evidence="1">The sequence shown here is derived from an EMBL/GenBank/DDBJ whole genome shotgun (WGS) entry which is preliminary data.</text>
</comment>
<name>A0ABS4Y918_9ACTN</name>
<organism evidence="1 2">
    <name type="scientific">Streptomyces syringium</name>
    <dbReference type="NCBI Taxonomy" id="76729"/>
    <lineage>
        <taxon>Bacteria</taxon>
        <taxon>Bacillati</taxon>
        <taxon>Actinomycetota</taxon>
        <taxon>Actinomycetes</taxon>
        <taxon>Kitasatosporales</taxon>
        <taxon>Streptomycetaceae</taxon>
        <taxon>Streptomyces</taxon>
    </lineage>
</organism>
<protein>
    <recommendedName>
        <fullName evidence="3">Lipoprotein</fullName>
    </recommendedName>
</protein>